<accession>A0A975BYM0</accession>
<organism evidence="2 3">
    <name type="scientific">Desulfonema magnum</name>
    <dbReference type="NCBI Taxonomy" id="45655"/>
    <lineage>
        <taxon>Bacteria</taxon>
        <taxon>Pseudomonadati</taxon>
        <taxon>Thermodesulfobacteriota</taxon>
        <taxon>Desulfobacteria</taxon>
        <taxon>Desulfobacterales</taxon>
        <taxon>Desulfococcaceae</taxon>
        <taxon>Desulfonema</taxon>
    </lineage>
</organism>
<dbReference type="InterPro" id="IPR051802">
    <property type="entry name" value="YfhM-like"/>
</dbReference>
<protein>
    <submittedName>
        <fullName evidence="2">Macroglobulin domain-containing protein</fullName>
    </submittedName>
</protein>
<dbReference type="InterPro" id="IPR041246">
    <property type="entry name" value="Bact_MG10"/>
</dbReference>
<sequence>MCPPNYRDDRYVAVVKLNEHSLTHLFYLIRVVSPGTFTVPPPFVESMYRPEIRGIGETPGAVKVLNTRCSSFLSLTK</sequence>
<keyword evidence="3" id="KW-1185">Reference proteome</keyword>
<dbReference type="PANTHER" id="PTHR40094:SF1">
    <property type="entry name" value="UBIQUITIN DOMAIN-CONTAINING PROTEIN"/>
    <property type="match status" value="1"/>
</dbReference>
<gene>
    <name evidence="2" type="ORF">dnm_095150</name>
</gene>
<name>A0A975BYM0_9BACT</name>
<dbReference type="PANTHER" id="PTHR40094">
    <property type="entry name" value="ALPHA-2-MACROGLOBULIN HOMOLOG"/>
    <property type="match status" value="1"/>
</dbReference>
<dbReference type="EMBL" id="CP061800">
    <property type="protein sequence ID" value="QTA93414.1"/>
    <property type="molecule type" value="Genomic_DNA"/>
</dbReference>
<dbReference type="RefSeq" id="WP_353740329.1">
    <property type="nucleotide sequence ID" value="NZ_CP061800.1"/>
</dbReference>
<dbReference type="Pfam" id="PF17973">
    <property type="entry name" value="bMG10"/>
    <property type="match status" value="1"/>
</dbReference>
<dbReference type="AlphaFoldDB" id="A0A975BYM0"/>
<evidence type="ECO:0000259" key="1">
    <source>
        <dbReference type="Pfam" id="PF17973"/>
    </source>
</evidence>
<evidence type="ECO:0000313" key="3">
    <source>
        <dbReference type="Proteomes" id="UP000663722"/>
    </source>
</evidence>
<proteinExistence type="predicted"/>
<dbReference type="Proteomes" id="UP000663722">
    <property type="component" value="Chromosome"/>
</dbReference>
<dbReference type="KEGG" id="dmm:dnm_095150"/>
<evidence type="ECO:0000313" key="2">
    <source>
        <dbReference type="EMBL" id="QTA93414.1"/>
    </source>
</evidence>
<reference evidence="2" key="1">
    <citation type="journal article" date="2021" name="Microb. Physiol.">
        <title>Proteogenomic Insights into the Physiology of Marine, Sulfate-Reducing, Filamentous Desulfonema limicola and Desulfonema magnum.</title>
        <authorList>
            <person name="Schnaars V."/>
            <person name="Wohlbrand L."/>
            <person name="Scheve S."/>
            <person name="Hinrichs C."/>
            <person name="Reinhardt R."/>
            <person name="Rabus R."/>
        </authorList>
    </citation>
    <scope>NUCLEOTIDE SEQUENCE</scope>
    <source>
        <strain evidence="2">4be13</strain>
    </source>
</reference>
<dbReference type="GO" id="GO:0004866">
    <property type="term" value="F:endopeptidase inhibitor activity"/>
    <property type="evidence" value="ECO:0007669"/>
    <property type="project" value="TreeGrafter"/>
</dbReference>
<feature type="domain" description="Bacterial alpha-2-macroglobulin MG10" evidence="1">
    <location>
        <begin position="5"/>
        <end position="51"/>
    </location>
</feature>